<keyword evidence="4" id="KW-0812">Transmembrane</keyword>
<evidence type="ECO:0000256" key="5">
    <source>
        <dbReference type="SAM" id="SignalP"/>
    </source>
</evidence>
<reference evidence="6" key="1">
    <citation type="submission" date="2022-07" db="EMBL/GenBank/DDBJ databases">
        <title>Draft genome sequence of Zalerion maritima ATCC 34329, a (micro)plastics degrading marine fungus.</title>
        <authorList>
            <person name="Paco A."/>
            <person name="Goncalves M.F.M."/>
            <person name="Rocha-Santos T.A.P."/>
            <person name="Alves A."/>
        </authorList>
    </citation>
    <scope>NUCLEOTIDE SEQUENCE</scope>
    <source>
        <strain evidence="6">ATCC 34329</strain>
    </source>
</reference>
<dbReference type="PANTHER" id="PTHR47435:SF4">
    <property type="entry name" value="KELCH REPEAT PROTEIN (AFU_ORTHOLOGUE AFUA_5G12780)"/>
    <property type="match status" value="1"/>
</dbReference>
<dbReference type="AlphaFoldDB" id="A0AAD5RRZ6"/>
<name>A0AAD5RRZ6_9PEZI</name>
<dbReference type="InterPro" id="IPR015915">
    <property type="entry name" value="Kelch-typ_b-propeller"/>
</dbReference>
<feature type="region of interest" description="Disordered" evidence="3">
    <location>
        <begin position="448"/>
        <end position="483"/>
    </location>
</feature>
<feature type="chain" id="PRO_5042017969" evidence="5">
    <location>
        <begin position="32"/>
        <end position="644"/>
    </location>
</feature>
<dbReference type="Gene3D" id="2.120.10.80">
    <property type="entry name" value="Kelch-type beta propeller"/>
    <property type="match status" value="2"/>
</dbReference>
<dbReference type="Proteomes" id="UP001201980">
    <property type="component" value="Unassembled WGS sequence"/>
</dbReference>
<keyword evidence="2" id="KW-0408">Iron</keyword>
<dbReference type="EMBL" id="JAKWBI020000273">
    <property type="protein sequence ID" value="KAJ2897480.1"/>
    <property type="molecule type" value="Genomic_DNA"/>
</dbReference>
<gene>
    <name evidence="6" type="ORF">MKZ38_004647</name>
</gene>
<feature type="compositionally biased region" description="Basic and acidic residues" evidence="3">
    <location>
        <begin position="633"/>
        <end position="644"/>
    </location>
</feature>
<dbReference type="PANTHER" id="PTHR47435">
    <property type="entry name" value="KELCH REPEAT PROTEIN (AFU_ORTHOLOGUE AFUA_5G12780)"/>
    <property type="match status" value="1"/>
</dbReference>
<keyword evidence="4" id="KW-1133">Transmembrane helix</keyword>
<keyword evidence="5" id="KW-0732">Signal</keyword>
<accession>A0AAD5RRZ6</accession>
<keyword evidence="1" id="KW-0677">Repeat</keyword>
<evidence type="ECO:0000256" key="4">
    <source>
        <dbReference type="SAM" id="Phobius"/>
    </source>
</evidence>
<evidence type="ECO:0000256" key="3">
    <source>
        <dbReference type="SAM" id="MobiDB-lite"/>
    </source>
</evidence>
<evidence type="ECO:0000313" key="6">
    <source>
        <dbReference type="EMBL" id="KAJ2897480.1"/>
    </source>
</evidence>
<feature type="signal peptide" evidence="5">
    <location>
        <begin position="1"/>
        <end position="31"/>
    </location>
</feature>
<feature type="compositionally biased region" description="Polar residues" evidence="3">
    <location>
        <begin position="578"/>
        <end position="587"/>
    </location>
</feature>
<organism evidence="6 7">
    <name type="scientific">Zalerion maritima</name>
    <dbReference type="NCBI Taxonomy" id="339359"/>
    <lineage>
        <taxon>Eukaryota</taxon>
        <taxon>Fungi</taxon>
        <taxon>Dikarya</taxon>
        <taxon>Ascomycota</taxon>
        <taxon>Pezizomycotina</taxon>
        <taxon>Sordariomycetes</taxon>
        <taxon>Lulworthiomycetidae</taxon>
        <taxon>Lulworthiales</taxon>
        <taxon>Lulworthiaceae</taxon>
        <taxon>Zalerion</taxon>
    </lineage>
</organism>
<keyword evidence="4" id="KW-0472">Membrane</keyword>
<evidence type="ECO:0000256" key="2">
    <source>
        <dbReference type="ARBA" id="ARBA00023004"/>
    </source>
</evidence>
<protein>
    <submittedName>
        <fullName evidence="6">Kelch repeat-containing protein-like protein 5</fullName>
    </submittedName>
</protein>
<sequence>MACESKISAWSTRLWLAVTIVLASLVQLTTQRDPIKDFCRRFGHQTAVVDDKLYIDGGLINWNPLKQDRTNYTNSWLLYQDLNVVPEGMPQIYANLSKNASIPSVHGGTLWADELNGRLYLFGGEYEDGQPPATYNLYSYDTWYNEWHSFGQPDITGLYSVSYGAGVSVSERGEGYYYGGYISNATTAGWGGDYTPTTGIIRYTYDDNSWSNSTGPPDEIPRAEGVMVYIPAGDGGMLVYFGGIQDPYRNGTFMAQPMEQIFVFDTVSSKWYSQNATGTVPEYRRRFCAGAIWAEDRSSYNIYLYGGLGFGDEFAGFDDVYILSLPSFTWIKYYPLDREGTGDYPHHSLSCNVVSDSQMLIIGGSFPTADICDSETVWGTHNLDLGKQLAPPAIWAAYDNEMTDYQVPEDIYTVIGGDGGGGATVTAPVSGFEANDLNVLLTRTATAPDRSITEGRVDPRPTPGDEEPTTAPTDEAEGGGGGADLGTGAIAGIAVGGAVALALVAAGIFFLLRRRNKKGKGEKHASPAELPVQQHGGFDAPVSPYAQTSYAGTGSPTLLQSPQGPDGGGGYEYSQGGRNFSWTSTPTGSPPVQPASSTSPHPMGGWNQPHLQQEPAELDNHNANPVGHYPEMAAHESPGDGMKG</sequence>
<keyword evidence="7" id="KW-1185">Reference proteome</keyword>
<feature type="region of interest" description="Disordered" evidence="3">
    <location>
        <begin position="521"/>
        <end position="644"/>
    </location>
</feature>
<dbReference type="GO" id="GO:0019760">
    <property type="term" value="P:glucosinolate metabolic process"/>
    <property type="evidence" value="ECO:0007669"/>
    <property type="project" value="UniProtKB-ARBA"/>
</dbReference>
<evidence type="ECO:0000256" key="1">
    <source>
        <dbReference type="ARBA" id="ARBA00022737"/>
    </source>
</evidence>
<comment type="caution">
    <text evidence="6">The sequence shown here is derived from an EMBL/GenBank/DDBJ whole genome shotgun (WGS) entry which is preliminary data.</text>
</comment>
<dbReference type="SUPFAM" id="SSF117281">
    <property type="entry name" value="Kelch motif"/>
    <property type="match status" value="1"/>
</dbReference>
<proteinExistence type="predicted"/>
<feature type="transmembrane region" description="Helical" evidence="4">
    <location>
        <begin position="489"/>
        <end position="512"/>
    </location>
</feature>
<evidence type="ECO:0000313" key="7">
    <source>
        <dbReference type="Proteomes" id="UP001201980"/>
    </source>
</evidence>
<feature type="compositionally biased region" description="Polar residues" evidence="3">
    <location>
        <begin position="545"/>
        <end position="560"/>
    </location>
</feature>
<dbReference type="Pfam" id="PF24681">
    <property type="entry name" value="Kelch_KLHDC2_KLHL20_DRC7"/>
    <property type="match status" value="1"/>
</dbReference>